<dbReference type="PANTHER" id="PTHR36221:SF1">
    <property type="entry name" value="DUF742 DOMAIN-CONTAINING PROTEIN"/>
    <property type="match status" value="1"/>
</dbReference>
<name>A0ABS6UP61_9PSEU</name>
<evidence type="ECO:0000256" key="1">
    <source>
        <dbReference type="SAM" id="MobiDB-lite"/>
    </source>
</evidence>
<gene>
    <name evidence="2" type="ORF">I4I81_07165</name>
</gene>
<dbReference type="PANTHER" id="PTHR36221">
    <property type="entry name" value="DUF742 DOMAIN-CONTAINING PROTEIN"/>
    <property type="match status" value="1"/>
</dbReference>
<dbReference type="RefSeq" id="WP_225924511.1">
    <property type="nucleotide sequence ID" value="NZ_JADQDK010000001.1"/>
</dbReference>
<feature type="compositionally biased region" description="Low complexity" evidence="1">
    <location>
        <begin position="68"/>
        <end position="79"/>
    </location>
</feature>
<sequence length="229" mass="23651">MPERPDDTGPEIGLTGARFGGASRKRREKRPEPPRAAPRPDLPVDDAPVGLTGARFGGSSRRRREQVTAEADPPVVVAAPPVPSPTPPVAPLPAAPLPAAPLPAAPFPVAPAPEDDVAGEPSPYTIVRPYVLTGGRTRAGVSFAVEALITATGPGRVGEPLDHTRIRQLCREPRSVAEVAALLGVPLGVAQVLLGDMLGAGAVQVHRTADAGGPDLALMERVLAGLRRL</sequence>
<proteinExistence type="predicted"/>
<feature type="compositionally biased region" description="Pro residues" evidence="1">
    <location>
        <begin position="80"/>
        <end position="90"/>
    </location>
</feature>
<evidence type="ECO:0000313" key="3">
    <source>
        <dbReference type="Proteomes" id="UP000694287"/>
    </source>
</evidence>
<feature type="region of interest" description="Disordered" evidence="1">
    <location>
        <begin position="1"/>
        <end position="90"/>
    </location>
</feature>
<comment type="caution">
    <text evidence="2">The sequence shown here is derived from an EMBL/GenBank/DDBJ whole genome shotgun (WGS) entry which is preliminary data.</text>
</comment>
<dbReference type="Proteomes" id="UP000694287">
    <property type="component" value="Unassembled WGS sequence"/>
</dbReference>
<dbReference type="InterPro" id="IPR007995">
    <property type="entry name" value="DUF742"/>
</dbReference>
<dbReference type="Pfam" id="PF05331">
    <property type="entry name" value="DUF742"/>
    <property type="match status" value="1"/>
</dbReference>
<dbReference type="EMBL" id="JADQDK010000001">
    <property type="protein sequence ID" value="MBW0134034.1"/>
    <property type="molecule type" value="Genomic_DNA"/>
</dbReference>
<accession>A0ABS6UP61</accession>
<keyword evidence="3" id="KW-1185">Reference proteome</keyword>
<organism evidence="2 3">
    <name type="scientific">Pseudonocardia abyssalis</name>
    <dbReference type="NCBI Taxonomy" id="2792008"/>
    <lineage>
        <taxon>Bacteria</taxon>
        <taxon>Bacillati</taxon>
        <taxon>Actinomycetota</taxon>
        <taxon>Actinomycetes</taxon>
        <taxon>Pseudonocardiales</taxon>
        <taxon>Pseudonocardiaceae</taxon>
        <taxon>Pseudonocardia</taxon>
    </lineage>
</organism>
<reference evidence="2 3" key="1">
    <citation type="submission" date="2020-11" db="EMBL/GenBank/DDBJ databases">
        <title>Pseudonocardia abyssalis sp. nov. and Pseudonocardia oceani sp. nov., description and phylogenomic analysis of two novel actinomycetes isolated from the deep Southern Ocean.</title>
        <authorList>
            <person name="Parra J."/>
        </authorList>
    </citation>
    <scope>NUCLEOTIDE SEQUENCE [LARGE SCALE GENOMIC DNA]</scope>
    <source>
        <strain evidence="2 3">KRD-168</strain>
    </source>
</reference>
<protein>
    <submittedName>
        <fullName evidence="2">DUF742 domain-containing protein</fullName>
    </submittedName>
</protein>
<evidence type="ECO:0000313" key="2">
    <source>
        <dbReference type="EMBL" id="MBW0134034.1"/>
    </source>
</evidence>